<keyword evidence="5" id="KW-0732">Signal</keyword>
<dbReference type="InterPro" id="IPR000866">
    <property type="entry name" value="AhpC/TSA"/>
</dbReference>
<dbReference type="EMBL" id="BAABGA010000016">
    <property type="protein sequence ID" value="GAA4448084.1"/>
    <property type="molecule type" value="Genomic_DNA"/>
</dbReference>
<keyword evidence="8" id="KW-1185">Reference proteome</keyword>
<dbReference type="Pfam" id="PF00578">
    <property type="entry name" value="AhpC-TSA"/>
    <property type="match status" value="1"/>
</dbReference>
<feature type="signal peptide" evidence="5">
    <location>
        <begin position="1"/>
        <end position="19"/>
    </location>
</feature>
<evidence type="ECO:0000256" key="3">
    <source>
        <dbReference type="ARBA" id="ARBA00023157"/>
    </source>
</evidence>
<dbReference type="SUPFAM" id="SSF52833">
    <property type="entry name" value="Thioredoxin-like"/>
    <property type="match status" value="1"/>
</dbReference>
<dbReference type="Proteomes" id="UP001500840">
    <property type="component" value="Unassembled WGS sequence"/>
</dbReference>
<dbReference type="InterPro" id="IPR013766">
    <property type="entry name" value="Thioredoxin_domain"/>
</dbReference>
<dbReference type="CDD" id="cd02966">
    <property type="entry name" value="TlpA_like_family"/>
    <property type="match status" value="1"/>
</dbReference>
<protein>
    <recommendedName>
        <fullName evidence="6">Thioredoxin domain-containing protein</fullName>
    </recommendedName>
</protein>
<feature type="chain" id="PRO_5045628370" description="Thioredoxin domain-containing protein" evidence="5">
    <location>
        <begin position="20"/>
        <end position="308"/>
    </location>
</feature>
<evidence type="ECO:0000256" key="2">
    <source>
        <dbReference type="ARBA" id="ARBA00022748"/>
    </source>
</evidence>
<keyword evidence="4" id="KW-0676">Redox-active center</keyword>
<dbReference type="PANTHER" id="PTHR42852">
    <property type="entry name" value="THIOL:DISULFIDE INTERCHANGE PROTEIN DSBE"/>
    <property type="match status" value="1"/>
</dbReference>
<evidence type="ECO:0000259" key="6">
    <source>
        <dbReference type="PROSITE" id="PS51352"/>
    </source>
</evidence>
<evidence type="ECO:0000313" key="8">
    <source>
        <dbReference type="Proteomes" id="UP001500840"/>
    </source>
</evidence>
<dbReference type="RefSeq" id="WP_345320157.1">
    <property type="nucleotide sequence ID" value="NZ_BAABGA010000016.1"/>
</dbReference>
<reference evidence="8" key="1">
    <citation type="journal article" date="2019" name="Int. J. Syst. Evol. Microbiol.">
        <title>The Global Catalogue of Microorganisms (GCM) 10K type strain sequencing project: providing services to taxonomists for standard genome sequencing and annotation.</title>
        <authorList>
            <consortium name="The Broad Institute Genomics Platform"/>
            <consortium name="The Broad Institute Genome Sequencing Center for Infectious Disease"/>
            <person name="Wu L."/>
            <person name="Ma J."/>
        </authorList>
    </citation>
    <scope>NUCLEOTIDE SEQUENCE [LARGE SCALE GENOMIC DNA]</scope>
    <source>
        <strain evidence="8">JCM 17759</strain>
    </source>
</reference>
<evidence type="ECO:0000256" key="4">
    <source>
        <dbReference type="ARBA" id="ARBA00023284"/>
    </source>
</evidence>
<dbReference type="Gene3D" id="3.40.30.10">
    <property type="entry name" value="Glutaredoxin"/>
    <property type="match status" value="1"/>
</dbReference>
<keyword evidence="3" id="KW-1015">Disulfide bond</keyword>
<comment type="caution">
    <text evidence="7">The sequence shown here is derived from an EMBL/GenBank/DDBJ whole genome shotgun (WGS) entry which is preliminary data.</text>
</comment>
<organism evidence="7 8">
    <name type="scientific">Novipirellula rosea</name>
    <dbReference type="NCBI Taxonomy" id="1031540"/>
    <lineage>
        <taxon>Bacteria</taxon>
        <taxon>Pseudomonadati</taxon>
        <taxon>Planctomycetota</taxon>
        <taxon>Planctomycetia</taxon>
        <taxon>Pirellulales</taxon>
        <taxon>Pirellulaceae</taxon>
        <taxon>Novipirellula</taxon>
    </lineage>
</organism>
<sequence length="308" mass="33560">MRLWTTVLLAVCIGIPLEAADTAADVQPLPNSEFMELLAKRQIELDPDQTKTLLQFLTDAKKADEFVATLKDEASHSLIAVLPHIVNKDGCQPVLASLKEHPDVLLRFVANCGLAGSGDSDASEVVHALLHDQRLNALDQRLLKTWALGAGINPAKDDSRSILQHLMNLMSKTHKLKVGDECPSFAATTQSGVELNFKSLKGKVIVMHFWSSSCAPCLAEMPQLIETLSKLSLDEAVVVFVSLDEDKKIFEASLEKYGIPFHNVCDKAGWGGPLARSFGVNQLPFDIVIDANGKVLSHSISQLSELTK</sequence>
<feature type="domain" description="Thioredoxin" evidence="6">
    <location>
        <begin position="176"/>
        <end position="308"/>
    </location>
</feature>
<keyword evidence="2" id="KW-0201">Cytochrome c-type biogenesis</keyword>
<gene>
    <name evidence="7" type="ORF">GCM10023156_10780</name>
</gene>
<dbReference type="PANTHER" id="PTHR42852:SF6">
    <property type="entry name" value="THIOL:DISULFIDE INTERCHANGE PROTEIN DSBE"/>
    <property type="match status" value="1"/>
</dbReference>
<proteinExistence type="predicted"/>
<accession>A0ABP8MCJ6</accession>
<dbReference type="PROSITE" id="PS51352">
    <property type="entry name" value="THIOREDOXIN_2"/>
    <property type="match status" value="1"/>
</dbReference>
<dbReference type="InterPro" id="IPR050553">
    <property type="entry name" value="Thioredoxin_ResA/DsbE_sf"/>
</dbReference>
<name>A0ABP8MCJ6_9BACT</name>
<evidence type="ECO:0000256" key="1">
    <source>
        <dbReference type="ARBA" id="ARBA00004196"/>
    </source>
</evidence>
<dbReference type="InterPro" id="IPR036249">
    <property type="entry name" value="Thioredoxin-like_sf"/>
</dbReference>
<comment type="subcellular location">
    <subcellularLocation>
        <location evidence="1">Cell envelope</location>
    </subcellularLocation>
</comment>
<evidence type="ECO:0000313" key="7">
    <source>
        <dbReference type="EMBL" id="GAA4448084.1"/>
    </source>
</evidence>
<evidence type="ECO:0000256" key="5">
    <source>
        <dbReference type="SAM" id="SignalP"/>
    </source>
</evidence>